<evidence type="ECO:0000313" key="2">
    <source>
        <dbReference type="Proteomes" id="UP000829685"/>
    </source>
</evidence>
<accession>A0A9Q0ALS0</accession>
<dbReference type="Proteomes" id="UP000829685">
    <property type="component" value="Unassembled WGS sequence"/>
</dbReference>
<sequence>MSKYTSTREGFQLSMELSLTGPPEGFAQYAAEVNTPNFYHIMNNQRYEYDEYVKGCAEWRAKSGDYKPVIHEFLRDGDSLAARMTGTMKIDGVENQFESFMFAKVDKESGRMEWLKERSIWGPVGKAPEHGVN</sequence>
<comment type="caution">
    <text evidence="1">The sequence shown here is derived from an EMBL/GenBank/DDBJ whole genome shotgun (WGS) entry which is preliminary data.</text>
</comment>
<proteinExistence type="predicted"/>
<gene>
    <name evidence="1" type="ORF">JX265_006597</name>
</gene>
<name>A0A9Q0ALS0_9PEZI</name>
<dbReference type="OrthoDB" id="2947043at2759"/>
<evidence type="ECO:0000313" key="1">
    <source>
        <dbReference type="EMBL" id="KAI1869507.1"/>
    </source>
</evidence>
<organism evidence="1 2">
    <name type="scientific">Neoarthrinium moseri</name>
    <dbReference type="NCBI Taxonomy" id="1658444"/>
    <lineage>
        <taxon>Eukaryota</taxon>
        <taxon>Fungi</taxon>
        <taxon>Dikarya</taxon>
        <taxon>Ascomycota</taxon>
        <taxon>Pezizomycotina</taxon>
        <taxon>Sordariomycetes</taxon>
        <taxon>Xylariomycetidae</taxon>
        <taxon>Amphisphaeriales</taxon>
        <taxon>Apiosporaceae</taxon>
        <taxon>Neoarthrinium</taxon>
    </lineage>
</organism>
<keyword evidence="2" id="KW-1185">Reference proteome</keyword>
<protein>
    <submittedName>
        <fullName evidence="1">Uncharacterized protein</fullName>
    </submittedName>
</protein>
<dbReference type="AlphaFoldDB" id="A0A9Q0ALS0"/>
<dbReference type="EMBL" id="JAFIMR010000015">
    <property type="protein sequence ID" value="KAI1869507.1"/>
    <property type="molecule type" value="Genomic_DNA"/>
</dbReference>
<reference evidence="1" key="1">
    <citation type="submission" date="2021-03" db="EMBL/GenBank/DDBJ databases">
        <title>Revisited historic fungal species revealed as producer of novel bioactive compounds through whole genome sequencing and comparative genomics.</title>
        <authorList>
            <person name="Vignolle G.A."/>
            <person name="Hochenegger N."/>
            <person name="Mach R.L."/>
            <person name="Mach-Aigner A.R."/>
            <person name="Javad Rahimi M."/>
            <person name="Salim K.A."/>
            <person name="Chan C.M."/>
            <person name="Lim L.B.L."/>
            <person name="Cai F."/>
            <person name="Druzhinina I.S."/>
            <person name="U'Ren J.M."/>
            <person name="Derntl C."/>
        </authorList>
    </citation>
    <scope>NUCLEOTIDE SEQUENCE</scope>
    <source>
        <strain evidence="1">TUCIM 5799</strain>
    </source>
</reference>